<keyword evidence="3 6" id="KW-0540">Nuclease</keyword>
<evidence type="ECO:0000256" key="1">
    <source>
        <dbReference type="ARBA" id="ARBA00004496"/>
    </source>
</evidence>
<dbReference type="Pfam" id="PF04493">
    <property type="entry name" value="Endonuclease_5"/>
    <property type="match status" value="1"/>
</dbReference>
<comment type="catalytic activity">
    <reaction evidence="6">
        <text>Endonucleolytic cleavage at apurinic or apyrimidinic sites to products with a 5'-phosphate.</text>
        <dbReference type="EC" id="3.1.21.7"/>
    </reaction>
</comment>
<feature type="binding site" evidence="6">
    <location>
        <position position="110"/>
    </location>
    <ligand>
        <name>Mg(2+)</name>
        <dbReference type="ChEBI" id="CHEBI:18420"/>
    </ligand>
</feature>
<dbReference type="InterPro" id="IPR007581">
    <property type="entry name" value="Endonuclease-V"/>
</dbReference>
<dbReference type="GO" id="GO:0005737">
    <property type="term" value="C:cytoplasm"/>
    <property type="evidence" value="ECO:0007669"/>
    <property type="project" value="UniProtKB-SubCell"/>
</dbReference>
<comment type="subcellular location">
    <subcellularLocation>
        <location evidence="1 6">Cytoplasm</location>
    </subcellularLocation>
</comment>
<sequence>MESEVFPSRFLKDRVQLQILQREIAKQVVVRNCVGKLDVVAGCDVAYKETRGCAAVVLLSYPVLDTVEVVRAEADVGFPYIPGFLAFRELPLILCALQKLKTTPHCIIVDGHGIAHPRHAGLACHLGLLSAIPTIGCAKTLLVGDYVEPQKQKGAHSPLRWEGRTVGSVLRSRAGAKPVFVSPGHLVDVDTAREIVLRCCARYRTPEPLRLAHIQSRKEFTTHRSRGSRPRT</sequence>
<evidence type="ECO:0000256" key="6">
    <source>
        <dbReference type="HAMAP-Rule" id="MF_00801"/>
    </source>
</evidence>
<dbReference type="GO" id="GO:0016891">
    <property type="term" value="F:RNA endonuclease activity producing 5'-phosphomonoesters, hydrolytic mechanism"/>
    <property type="evidence" value="ECO:0007669"/>
    <property type="project" value="TreeGrafter"/>
</dbReference>
<comment type="similarity">
    <text evidence="6">Belongs to the endonuclease V family.</text>
</comment>
<comment type="cofactor">
    <cofactor evidence="6">
        <name>Mg(2+)</name>
        <dbReference type="ChEBI" id="CHEBI:18420"/>
    </cofactor>
</comment>
<evidence type="ECO:0000313" key="7">
    <source>
        <dbReference type="EMBL" id="KPJ50101.1"/>
    </source>
</evidence>
<evidence type="ECO:0000313" key="8">
    <source>
        <dbReference type="Proteomes" id="UP000051124"/>
    </source>
</evidence>
<keyword evidence="2 6" id="KW-0963">Cytoplasm</keyword>
<keyword evidence="6" id="KW-0479">Metal-binding</keyword>
<dbReference type="GO" id="GO:0043737">
    <property type="term" value="F:deoxyribonuclease V activity"/>
    <property type="evidence" value="ECO:0007669"/>
    <property type="project" value="UniProtKB-UniRule"/>
</dbReference>
<evidence type="ECO:0000256" key="3">
    <source>
        <dbReference type="ARBA" id="ARBA00022722"/>
    </source>
</evidence>
<evidence type="ECO:0000256" key="2">
    <source>
        <dbReference type="ARBA" id="ARBA00022490"/>
    </source>
</evidence>
<keyword evidence="6" id="KW-0227">DNA damage</keyword>
<accession>A0A0S7WIV5</accession>
<proteinExistence type="inferred from homology"/>
<organism evidence="7 8">
    <name type="scientific">candidate division TA06 bacterium DG_26</name>
    <dbReference type="NCBI Taxonomy" id="1703771"/>
    <lineage>
        <taxon>Bacteria</taxon>
        <taxon>Bacteria division TA06</taxon>
    </lineage>
</organism>
<feature type="site" description="Interaction with target DNA" evidence="6">
    <location>
        <position position="80"/>
    </location>
</feature>
<keyword evidence="6" id="KW-0234">DNA repair</keyword>
<evidence type="ECO:0000256" key="5">
    <source>
        <dbReference type="ARBA" id="ARBA00022801"/>
    </source>
</evidence>
<dbReference type="EMBL" id="LIZT01000031">
    <property type="protein sequence ID" value="KPJ50101.1"/>
    <property type="molecule type" value="Genomic_DNA"/>
</dbReference>
<dbReference type="NCBIfam" id="NF008629">
    <property type="entry name" value="PRK11617.1"/>
    <property type="match status" value="1"/>
</dbReference>
<gene>
    <name evidence="6" type="primary">nfi</name>
    <name evidence="7" type="ORF">AMJ40_03965</name>
</gene>
<reference evidence="7 8" key="1">
    <citation type="journal article" date="2015" name="Microbiome">
        <title>Genomic resolution of linkages in carbon, nitrogen, and sulfur cycling among widespread estuary sediment bacteria.</title>
        <authorList>
            <person name="Baker B.J."/>
            <person name="Lazar C.S."/>
            <person name="Teske A.P."/>
            <person name="Dick G.J."/>
        </authorList>
    </citation>
    <scope>NUCLEOTIDE SEQUENCE [LARGE SCALE GENOMIC DNA]</scope>
    <source>
        <strain evidence="7">DG_26</strain>
    </source>
</reference>
<dbReference type="Gene3D" id="3.30.2170.10">
    <property type="entry name" value="archaeoglobus fulgidus dsm 4304 superfamily"/>
    <property type="match status" value="1"/>
</dbReference>
<dbReference type="PATRIC" id="fig|1703771.3.peg.1157"/>
<dbReference type="GO" id="GO:0003727">
    <property type="term" value="F:single-stranded RNA binding"/>
    <property type="evidence" value="ECO:0007669"/>
    <property type="project" value="TreeGrafter"/>
</dbReference>
<keyword evidence="5 6" id="KW-0378">Hydrolase</keyword>
<comment type="function">
    <text evidence="6">DNA repair enzyme involved in the repair of deaminated bases. Selectively cleaves double-stranded DNA at the second phosphodiester bond 3' to a deoxyinosine leaving behind the intact lesion on the nicked DNA.</text>
</comment>
<keyword evidence="6" id="KW-0460">Magnesium</keyword>
<dbReference type="GO" id="GO:0000287">
    <property type="term" value="F:magnesium ion binding"/>
    <property type="evidence" value="ECO:0007669"/>
    <property type="project" value="UniProtKB-UniRule"/>
</dbReference>
<feature type="binding site" evidence="6">
    <location>
        <position position="44"/>
    </location>
    <ligand>
        <name>Mg(2+)</name>
        <dbReference type="ChEBI" id="CHEBI:18420"/>
    </ligand>
</feature>
<dbReference type="EC" id="3.1.21.7" evidence="6"/>
<dbReference type="PANTHER" id="PTHR28511:SF1">
    <property type="entry name" value="ENDONUCLEASE V"/>
    <property type="match status" value="1"/>
</dbReference>
<dbReference type="AlphaFoldDB" id="A0A0S7WIV5"/>
<dbReference type="CDD" id="cd06559">
    <property type="entry name" value="Endonuclease_V"/>
    <property type="match status" value="1"/>
</dbReference>
<evidence type="ECO:0000256" key="4">
    <source>
        <dbReference type="ARBA" id="ARBA00022759"/>
    </source>
</evidence>
<comment type="caution">
    <text evidence="7">The sequence shown here is derived from an EMBL/GenBank/DDBJ whole genome shotgun (WGS) entry which is preliminary data.</text>
</comment>
<dbReference type="GO" id="GO:0006281">
    <property type="term" value="P:DNA repair"/>
    <property type="evidence" value="ECO:0007669"/>
    <property type="project" value="UniProtKB-UniRule"/>
</dbReference>
<protein>
    <recommendedName>
        <fullName evidence="6">Endonuclease V</fullName>
        <ecNumber evidence="6">3.1.21.7</ecNumber>
    </recommendedName>
    <alternativeName>
        <fullName evidence="6">Deoxyinosine 3'endonuclease</fullName>
    </alternativeName>
    <alternativeName>
        <fullName evidence="6">Deoxyribonuclease V</fullName>
        <shortName evidence="6">DNase V</shortName>
    </alternativeName>
</protein>
<keyword evidence="4 6" id="KW-0255">Endonuclease</keyword>
<dbReference type="HAMAP" id="MF_00801">
    <property type="entry name" value="Endonuclease_5"/>
    <property type="match status" value="1"/>
</dbReference>
<name>A0A0S7WIV5_UNCT6</name>
<dbReference type="Proteomes" id="UP000051124">
    <property type="component" value="Unassembled WGS sequence"/>
</dbReference>
<dbReference type="PANTHER" id="PTHR28511">
    <property type="entry name" value="ENDONUCLEASE V"/>
    <property type="match status" value="1"/>
</dbReference>